<dbReference type="InterPro" id="IPR051288">
    <property type="entry name" value="Serum_paraoxonase/arylesterase"/>
</dbReference>
<dbReference type="PANTHER" id="PTHR11799">
    <property type="entry name" value="PARAOXONASE"/>
    <property type="match status" value="1"/>
</dbReference>
<name>A0A3M7S838_BRAPC</name>
<dbReference type="Gene3D" id="2.120.10.30">
    <property type="entry name" value="TolB, C-terminal domain"/>
    <property type="match status" value="1"/>
</dbReference>
<evidence type="ECO:0000313" key="2">
    <source>
        <dbReference type="Proteomes" id="UP000276133"/>
    </source>
</evidence>
<reference evidence="1 2" key="1">
    <citation type="journal article" date="2018" name="Sci. Rep.">
        <title>Genomic signatures of local adaptation to the degree of environmental predictability in rotifers.</title>
        <authorList>
            <person name="Franch-Gras L."/>
            <person name="Hahn C."/>
            <person name="Garcia-Roger E.M."/>
            <person name="Carmona M.J."/>
            <person name="Serra M."/>
            <person name="Gomez A."/>
        </authorList>
    </citation>
    <scope>NUCLEOTIDE SEQUENCE [LARGE SCALE GENOMIC DNA]</scope>
    <source>
        <strain evidence="1">HYR1</strain>
    </source>
</reference>
<evidence type="ECO:0000313" key="1">
    <source>
        <dbReference type="EMBL" id="RNA31984.1"/>
    </source>
</evidence>
<dbReference type="Proteomes" id="UP000276133">
    <property type="component" value="Unassembled WGS sequence"/>
</dbReference>
<sequence length="356" mass="41238">MGYLSEHENSVNKLKNCNFTFKNLIQKYSHPIRNTVDSDRLPNGLTFVLSSFDHNFVHFPESMSTGQSSIYVLDLNYLYEPIRVEIVNHQYQLITEQFNLVCLSVYQDKKRNFNLIAGNYITEKRKEKFGLKRSGYSIEKFVYDSQKYSLIHEETFVNDQILAGLCDLVVVGEDQLYFSKCFSSPVFKSLKFNLAIGDGQIWFMNMAKKTLFLAADNLFIPKSIEYLDSENLIVVSNHQNQGISLFNREHDDSLSRKFDINLKSFVFNINKDSYDNLWISLHSFLYQTLSTDSGHLTENKLIKLKLDLKHSQHINHENEVFFSNNGSYLNGLGSVQIFKDNLILFSLDSDPLVCKI</sequence>
<keyword evidence="2" id="KW-1185">Reference proteome</keyword>
<organism evidence="1 2">
    <name type="scientific">Brachionus plicatilis</name>
    <name type="common">Marine rotifer</name>
    <name type="synonym">Brachionus muelleri</name>
    <dbReference type="NCBI Taxonomy" id="10195"/>
    <lineage>
        <taxon>Eukaryota</taxon>
        <taxon>Metazoa</taxon>
        <taxon>Spiralia</taxon>
        <taxon>Gnathifera</taxon>
        <taxon>Rotifera</taxon>
        <taxon>Eurotatoria</taxon>
        <taxon>Monogononta</taxon>
        <taxon>Pseudotrocha</taxon>
        <taxon>Ploima</taxon>
        <taxon>Brachionidae</taxon>
        <taxon>Brachionus</taxon>
    </lineage>
</organism>
<gene>
    <name evidence="1" type="ORF">BpHYR1_006218</name>
</gene>
<accession>A0A3M7S838</accession>
<dbReference type="InterPro" id="IPR011042">
    <property type="entry name" value="6-blade_b-propeller_TolB-like"/>
</dbReference>
<dbReference type="PANTHER" id="PTHR11799:SF12">
    <property type="entry name" value="PARAOXONASE-RELATED"/>
    <property type="match status" value="1"/>
</dbReference>
<comment type="caution">
    <text evidence="1">The sequence shown here is derived from an EMBL/GenBank/DDBJ whole genome shotgun (WGS) entry which is preliminary data.</text>
</comment>
<protein>
    <submittedName>
        <fullName evidence="1">Serum paraoxonase arylesterase 1</fullName>
    </submittedName>
</protein>
<dbReference type="SUPFAM" id="SSF63829">
    <property type="entry name" value="Calcium-dependent phosphotriesterase"/>
    <property type="match status" value="1"/>
</dbReference>
<proteinExistence type="predicted"/>
<dbReference type="EMBL" id="REGN01001872">
    <property type="protein sequence ID" value="RNA31984.1"/>
    <property type="molecule type" value="Genomic_DNA"/>
</dbReference>
<dbReference type="AlphaFoldDB" id="A0A3M7S838"/>
<dbReference type="OrthoDB" id="423498at2759"/>